<accession>A0A368P9J3</accession>
<dbReference type="PROSITE" id="PS51257">
    <property type="entry name" value="PROKAR_LIPOPROTEIN"/>
    <property type="match status" value="1"/>
</dbReference>
<organism evidence="2 3">
    <name type="scientific">Oceanihabitans sediminis</name>
    <dbReference type="NCBI Taxonomy" id="1812012"/>
    <lineage>
        <taxon>Bacteria</taxon>
        <taxon>Pseudomonadati</taxon>
        <taxon>Bacteroidota</taxon>
        <taxon>Flavobacteriia</taxon>
        <taxon>Flavobacteriales</taxon>
        <taxon>Flavobacteriaceae</taxon>
        <taxon>Oceanihabitans</taxon>
    </lineage>
</organism>
<proteinExistence type="predicted"/>
<reference evidence="2 3" key="1">
    <citation type="submission" date="2018-07" db="EMBL/GenBank/DDBJ databases">
        <title>Oceanihabitans testaceum sp. nov., isolated from marine sediment.</title>
        <authorList>
            <person name="Li C.-M."/>
        </authorList>
    </citation>
    <scope>NUCLEOTIDE SEQUENCE [LARGE SCALE GENOMIC DNA]</scope>
    <source>
        <strain evidence="2 3">S9-10</strain>
    </source>
</reference>
<dbReference type="AlphaFoldDB" id="A0A368P9J3"/>
<sequence length="165" mass="19225">MKKLLYQFSILLIVSCSTVDKPKKPDNLLSKDKMVDIIIEMSMLNSAKGVNKKLLEQKGIDLQKYIYNKHQIDSVQFAKSNEYYAFNMDDYQDIYAKVKDSLEVLKEKFIAIQGEEVRKRANEDSLNRIKVRTQENTIQLIKRPLKAQKDLDAEPGYMKVSRKTD</sequence>
<name>A0A368P9J3_9FLAO</name>
<dbReference type="OrthoDB" id="1525222at2"/>
<dbReference type="Pfam" id="PF14129">
    <property type="entry name" value="DUF4296"/>
    <property type="match status" value="1"/>
</dbReference>
<evidence type="ECO:0000313" key="2">
    <source>
        <dbReference type="EMBL" id="RCU58595.1"/>
    </source>
</evidence>
<dbReference type="EMBL" id="QPIG01000001">
    <property type="protein sequence ID" value="RCU58595.1"/>
    <property type="molecule type" value="Genomic_DNA"/>
</dbReference>
<evidence type="ECO:0000259" key="1">
    <source>
        <dbReference type="Pfam" id="PF14129"/>
    </source>
</evidence>
<comment type="caution">
    <text evidence="2">The sequence shown here is derived from an EMBL/GenBank/DDBJ whole genome shotgun (WGS) entry which is preliminary data.</text>
</comment>
<feature type="domain" description="DUF4296" evidence="1">
    <location>
        <begin position="25"/>
        <end position="107"/>
    </location>
</feature>
<protein>
    <submittedName>
        <fullName evidence="2">DUF4296 domain-containing protein</fullName>
    </submittedName>
</protein>
<dbReference type="RefSeq" id="WP_113965868.1">
    <property type="nucleotide sequence ID" value="NZ_QNRP01000001.1"/>
</dbReference>
<keyword evidence="3" id="KW-1185">Reference proteome</keyword>
<dbReference type="Proteomes" id="UP000252249">
    <property type="component" value="Unassembled WGS sequence"/>
</dbReference>
<dbReference type="InterPro" id="IPR025381">
    <property type="entry name" value="DUF4296"/>
</dbReference>
<gene>
    <name evidence="2" type="ORF">DU428_04250</name>
</gene>
<evidence type="ECO:0000313" key="3">
    <source>
        <dbReference type="Proteomes" id="UP000252249"/>
    </source>
</evidence>